<name>A0A8R1IEP1_CAEJA</name>
<reference evidence="2" key="2">
    <citation type="submission" date="2022-06" db="UniProtKB">
        <authorList>
            <consortium name="EnsemblMetazoa"/>
        </authorList>
    </citation>
    <scope>IDENTIFICATION</scope>
    <source>
        <strain evidence="2">DF5081</strain>
    </source>
</reference>
<evidence type="ECO:0000256" key="1">
    <source>
        <dbReference type="SAM" id="SignalP"/>
    </source>
</evidence>
<dbReference type="AlphaFoldDB" id="A0A8R1IEP1"/>
<keyword evidence="1" id="KW-0732">Signal</keyword>
<evidence type="ECO:0000313" key="3">
    <source>
        <dbReference type="Proteomes" id="UP000005237"/>
    </source>
</evidence>
<organism evidence="2 3">
    <name type="scientific">Caenorhabditis japonica</name>
    <dbReference type="NCBI Taxonomy" id="281687"/>
    <lineage>
        <taxon>Eukaryota</taxon>
        <taxon>Metazoa</taxon>
        <taxon>Ecdysozoa</taxon>
        <taxon>Nematoda</taxon>
        <taxon>Chromadorea</taxon>
        <taxon>Rhabditida</taxon>
        <taxon>Rhabditina</taxon>
        <taxon>Rhabditomorpha</taxon>
        <taxon>Rhabditoidea</taxon>
        <taxon>Rhabditidae</taxon>
        <taxon>Peloderinae</taxon>
        <taxon>Caenorhabditis</taxon>
    </lineage>
</organism>
<protein>
    <recommendedName>
        <fullName evidence="4">Secreted protein</fullName>
    </recommendedName>
</protein>
<dbReference type="EnsemblMetazoa" id="CJA34549.1">
    <property type="protein sequence ID" value="CJA34549.1"/>
    <property type="gene ID" value="WBGene00210396"/>
</dbReference>
<evidence type="ECO:0000313" key="2">
    <source>
        <dbReference type="EnsemblMetazoa" id="CJA34549.1"/>
    </source>
</evidence>
<dbReference type="Proteomes" id="UP000005237">
    <property type="component" value="Unassembled WGS sequence"/>
</dbReference>
<sequence length="91" mass="9387">MNVLGAVSGILRCGLVVSSVAPCHGAFLKSSPPTLQNSPTQSIATPAMAAGIPSLVDRHLTGSDGPYVLHGKGAGRSVVTPVFRGFYYFKT</sequence>
<accession>A0A8R1IEP1</accession>
<reference evidence="3" key="1">
    <citation type="submission" date="2010-08" db="EMBL/GenBank/DDBJ databases">
        <authorList>
            <consortium name="Caenorhabditis japonica Sequencing Consortium"/>
            <person name="Wilson R.K."/>
        </authorList>
    </citation>
    <scope>NUCLEOTIDE SEQUENCE [LARGE SCALE GENOMIC DNA]</scope>
    <source>
        <strain evidence="3">DF5081</strain>
    </source>
</reference>
<feature type="chain" id="PRO_5035934691" description="Secreted protein" evidence="1">
    <location>
        <begin position="26"/>
        <end position="91"/>
    </location>
</feature>
<keyword evidence="3" id="KW-1185">Reference proteome</keyword>
<feature type="signal peptide" evidence="1">
    <location>
        <begin position="1"/>
        <end position="25"/>
    </location>
</feature>
<evidence type="ECO:0008006" key="4">
    <source>
        <dbReference type="Google" id="ProtNLM"/>
    </source>
</evidence>
<proteinExistence type="predicted"/>